<evidence type="ECO:0000256" key="7">
    <source>
        <dbReference type="PROSITE-ProRule" id="PRU00047"/>
    </source>
</evidence>
<dbReference type="PROSITE" id="PS51282">
    <property type="entry name" value="DWNN"/>
    <property type="match status" value="1"/>
</dbReference>
<evidence type="ECO:0000256" key="6">
    <source>
        <dbReference type="ARBA" id="ARBA00023242"/>
    </source>
</evidence>
<evidence type="ECO:0000256" key="4">
    <source>
        <dbReference type="ARBA" id="ARBA00022771"/>
    </source>
</evidence>
<feature type="region of interest" description="Disordered" evidence="9">
    <location>
        <begin position="397"/>
        <end position="438"/>
    </location>
</feature>
<feature type="region of interest" description="Disordered" evidence="9">
    <location>
        <begin position="98"/>
        <end position="151"/>
    </location>
</feature>
<feature type="domain" description="CCHC-type" evidence="10">
    <location>
        <begin position="230"/>
        <end position="244"/>
    </location>
</feature>
<feature type="compositionally biased region" description="Low complexity" evidence="9">
    <location>
        <begin position="530"/>
        <end position="539"/>
    </location>
</feature>
<comment type="subcellular location">
    <subcellularLocation>
        <location evidence="1">Nucleus</location>
    </subcellularLocation>
</comment>
<evidence type="ECO:0000256" key="1">
    <source>
        <dbReference type="ARBA" id="ARBA00004123"/>
    </source>
</evidence>
<dbReference type="InterPro" id="IPR014891">
    <property type="entry name" value="DWNN_domain"/>
</dbReference>
<keyword evidence="3" id="KW-0479">Metal-binding</keyword>
<evidence type="ECO:0000313" key="12">
    <source>
        <dbReference type="EMBL" id="KZP25545.1"/>
    </source>
</evidence>
<dbReference type="Pfam" id="PF13696">
    <property type="entry name" value="zf-CCHC_2"/>
    <property type="match status" value="1"/>
</dbReference>
<gene>
    <name evidence="12" type="ORF">FIBSPDRAFT_733691</name>
</gene>
<dbReference type="SMART" id="SM00343">
    <property type="entry name" value="ZnF_C2HC"/>
    <property type="match status" value="1"/>
</dbReference>
<dbReference type="GO" id="GO:0005634">
    <property type="term" value="C:nucleus"/>
    <property type="evidence" value="ECO:0007669"/>
    <property type="project" value="UniProtKB-SubCell"/>
</dbReference>
<keyword evidence="6" id="KW-0539">Nucleus</keyword>
<dbReference type="GO" id="GO:0061630">
    <property type="term" value="F:ubiquitin protein ligase activity"/>
    <property type="evidence" value="ECO:0007669"/>
    <property type="project" value="InterPro"/>
</dbReference>
<dbReference type="InterPro" id="IPR036875">
    <property type="entry name" value="Znf_CCHC_sf"/>
</dbReference>
<dbReference type="SMART" id="SM01180">
    <property type="entry name" value="DWNN"/>
    <property type="match status" value="1"/>
</dbReference>
<dbReference type="Gene3D" id="3.10.20.90">
    <property type="entry name" value="Phosphatidylinositol 3-kinase Catalytic Subunit, Chain A, domain 1"/>
    <property type="match status" value="1"/>
</dbReference>
<dbReference type="PANTHER" id="PTHR15439:SF0">
    <property type="entry name" value="CELL DIVISION CYCLE AND APOPTOSIS REGULATOR PROTEIN 1-RELATED"/>
    <property type="match status" value="1"/>
</dbReference>
<dbReference type="Proteomes" id="UP000076532">
    <property type="component" value="Unassembled WGS sequence"/>
</dbReference>
<dbReference type="OrthoDB" id="106784at2759"/>
<reference evidence="12 13" key="1">
    <citation type="journal article" date="2016" name="Mol. Biol. Evol.">
        <title>Comparative Genomics of Early-Diverging Mushroom-Forming Fungi Provides Insights into the Origins of Lignocellulose Decay Capabilities.</title>
        <authorList>
            <person name="Nagy L.G."/>
            <person name="Riley R."/>
            <person name="Tritt A."/>
            <person name="Adam C."/>
            <person name="Daum C."/>
            <person name="Floudas D."/>
            <person name="Sun H."/>
            <person name="Yadav J.S."/>
            <person name="Pangilinan J."/>
            <person name="Larsson K.H."/>
            <person name="Matsuura K."/>
            <person name="Barry K."/>
            <person name="Labutti K."/>
            <person name="Kuo R."/>
            <person name="Ohm R.A."/>
            <person name="Bhattacharya S.S."/>
            <person name="Shirouzu T."/>
            <person name="Yoshinaga Y."/>
            <person name="Martin F.M."/>
            <person name="Grigoriev I.V."/>
            <person name="Hibbett D.S."/>
        </authorList>
    </citation>
    <scope>NUCLEOTIDE SEQUENCE [LARGE SCALE GENOMIC DNA]</scope>
    <source>
        <strain evidence="12 13">CBS 109695</strain>
    </source>
</reference>
<evidence type="ECO:0000256" key="8">
    <source>
        <dbReference type="SAM" id="Coils"/>
    </source>
</evidence>
<keyword evidence="8" id="KW-0175">Coiled coil</keyword>
<dbReference type="GO" id="GO:0003676">
    <property type="term" value="F:nucleic acid binding"/>
    <property type="evidence" value="ECO:0007669"/>
    <property type="project" value="InterPro"/>
</dbReference>
<evidence type="ECO:0000313" key="13">
    <source>
        <dbReference type="Proteomes" id="UP000076532"/>
    </source>
</evidence>
<dbReference type="PROSITE" id="PS50158">
    <property type="entry name" value="ZF_CCHC"/>
    <property type="match status" value="1"/>
</dbReference>
<keyword evidence="2" id="KW-0507">mRNA processing</keyword>
<evidence type="ECO:0000259" key="11">
    <source>
        <dbReference type="PROSITE" id="PS51282"/>
    </source>
</evidence>
<dbReference type="Gene3D" id="3.30.40.10">
    <property type="entry name" value="Zinc/RING finger domain, C3HC4 (zinc finger)"/>
    <property type="match status" value="1"/>
</dbReference>
<dbReference type="Pfam" id="PF08783">
    <property type="entry name" value="DWNN"/>
    <property type="match status" value="1"/>
</dbReference>
<evidence type="ECO:0000256" key="9">
    <source>
        <dbReference type="SAM" id="MobiDB-lite"/>
    </source>
</evidence>
<dbReference type="PANTHER" id="PTHR15439">
    <property type="entry name" value="RETINOBLASTOMA-BINDING PROTEIN 6"/>
    <property type="match status" value="1"/>
</dbReference>
<proteinExistence type="predicted"/>
<evidence type="ECO:0000256" key="5">
    <source>
        <dbReference type="ARBA" id="ARBA00022833"/>
    </source>
</evidence>
<dbReference type="SUPFAM" id="SSF57850">
    <property type="entry name" value="RING/U-box"/>
    <property type="match status" value="1"/>
</dbReference>
<organism evidence="12 13">
    <name type="scientific">Athelia psychrophila</name>
    <dbReference type="NCBI Taxonomy" id="1759441"/>
    <lineage>
        <taxon>Eukaryota</taxon>
        <taxon>Fungi</taxon>
        <taxon>Dikarya</taxon>
        <taxon>Basidiomycota</taxon>
        <taxon>Agaricomycotina</taxon>
        <taxon>Agaricomycetes</taxon>
        <taxon>Agaricomycetidae</taxon>
        <taxon>Atheliales</taxon>
        <taxon>Atheliaceae</taxon>
        <taxon>Athelia</taxon>
    </lineage>
</organism>
<dbReference type="InterPro" id="IPR001878">
    <property type="entry name" value="Znf_CCHC"/>
</dbReference>
<dbReference type="AlphaFoldDB" id="A0A166NZM4"/>
<keyword evidence="4 7" id="KW-0863">Zinc-finger</keyword>
<dbReference type="EMBL" id="KV417520">
    <property type="protein sequence ID" value="KZP25545.1"/>
    <property type="molecule type" value="Genomic_DNA"/>
</dbReference>
<dbReference type="GO" id="GO:0008270">
    <property type="term" value="F:zinc ion binding"/>
    <property type="evidence" value="ECO:0007669"/>
    <property type="project" value="UniProtKB-KW"/>
</dbReference>
<feature type="compositionally biased region" description="Basic and acidic residues" evidence="9">
    <location>
        <begin position="125"/>
        <end position="134"/>
    </location>
</feature>
<keyword evidence="5" id="KW-0862">Zinc</keyword>
<dbReference type="Gene3D" id="4.10.60.10">
    <property type="entry name" value="Zinc finger, CCHC-type"/>
    <property type="match status" value="1"/>
</dbReference>
<evidence type="ECO:0000259" key="10">
    <source>
        <dbReference type="PROSITE" id="PS50158"/>
    </source>
</evidence>
<dbReference type="STRING" id="436010.A0A166NZM4"/>
<protein>
    <submittedName>
        <fullName evidence="12">DWNN-domain-containing protein</fullName>
    </submittedName>
</protein>
<name>A0A166NZM4_9AGAM</name>
<dbReference type="FunFam" id="4.10.60.10:FF:000005">
    <property type="entry name" value="E3 ubiquitin-protein ligase RBBP6"/>
    <property type="match status" value="1"/>
</dbReference>
<dbReference type="GO" id="GO:0006397">
    <property type="term" value="P:mRNA processing"/>
    <property type="evidence" value="ECO:0007669"/>
    <property type="project" value="UniProtKB-KW"/>
</dbReference>
<dbReference type="InterPro" id="IPR013083">
    <property type="entry name" value="Znf_RING/FYVE/PHD"/>
</dbReference>
<feature type="coiled-coil region" evidence="8">
    <location>
        <begin position="475"/>
        <end position="502"/>
    </location>
</feature>
<evidence type="ECO:0000256" key="2">
    <source>
        <dbReference type="ARBA" id="ARBA00022664"/>
    </source>
</evidence>
<sequence>MASSVFYKFRSQRDESRVTFDGTGISVFDLKKEIILANNLGKANDFDLFVYDTSSNEEYKDDSSLIPRGTSLIVKRMPAVRPGKGKAAMYIAGVGNSAPTSEPVQRPGSHSAGGGPTWHKGAMSKRFDGKEESPLNKPPTTSAAGSAVTQDDEQAAMAAMFQAQTANWEETQEKMSQLVSRPALLLAQRIYTQPRGTGFTGRGGAAKPHIPQAGNHQQQPDRPLPASYVCYRCGQKGHWIHDCPTNNDREFDNKPRIKRTTGIPRSFLKTVDNPNTGAVTAGVMVTPEGGYVIAQPDSAAWQKQVTRAKGLTAAEVRERTPTDPSLVCPIDSKLFRDAVKTPCCGTHYCEECIQTHLLERDFLCPNCGKKIASLDKVVMDKPTRTKVLEYIEKTVEESKKEAEEENGSANESAAVGEKSNTPDIYGNDQEFYSEQQPGGNVDMSKMIVDSIPQLQASVAQLSVMLQNPSLPNQLRQTTQMQYQELQMQLQQAQNIAATLAMATGFQQQQVQQQQQQQRSQVMNNNFQQQNWNNGFANQQPAGQDSAYQRLPVNNRRHLKRDRPSDFLEVGGSGEAKQPKYWE</sequence>
<feature type="compositionally biased region" description="Polar residues" evidence="9">
    <location>
        <begin position="138"/>
        <end position="148"/>
    </location>
</feature>
<dbReference type="InterPro" id="IPR025829">
    <property type="entry name" value="Zn_knuckle_CX2CX3GHX4C"/>
</dbReference>
<dbReference type="GO" id="GO:0006511">
    <property type="term" value="P:ubiquitin-dependent protein catabolic process"/>
    <property type="evidence" value="ECO:0007669"/>
    <property type="project" value="TreeGrafter"/>
</dbReference>
<accession>A0A166NZM4</accession>
<dbReference type="CDD" id="cd16620">
    <property type="entry name" value="vRING-HC-C4C4_RBBP6"/>
    <property type="match status" value="1"/>
</dbReference>
<dbReference type="SUPFAM" id="SSF57756">
    <property type="entry name" value="Retrovirus zinc finger-like domains"/>
    <property type="match status" value="1"/>
</dbReference>
<evidence type="ECO:0000256" key="3">
    <source>
        <dbReference type="ARBA" id="ARBA00022723"/>
    </source>
</evidence>
<feature type="domain" description="DWNN" evidence="11">
    <location>
        <begin position="5"/>
        <end position="78"/>
    </location>
</feature>
<feature type="region of interest" description="Disordered" evidence="9">
    <location>
        <begin position="530"/>
        <end position="582"/>
    </location>
</feature>
<dbReference type="GO" id="GO:0016567">
    <property type="term" value="P:protein ubiquitination"/>
    <property type="evidence" value="ECO:0007669"/>
    <property type="project" value="InterPro"/>
</dbReference>
<dbReference type="InterPro" id="IPR033489">
    <property type="entry name" value="RBBP6"/>
</dbReference>
<keyword evidence="13" id="KW-1185">Reference proteome</keyword>